<accession>E2BXI6</accession>
<dbReference type="AlphaFoldDB" id="E2BXI6"/>
<proteinExistence type="predicted"/>
<organism evidence="3">
    <name type="scientific">Harpegnathos saltator</name>
    <name type="common">Jerdon's jumping ant</name>
    <dbReference type="NCBI Taxonomy" id="610380"/>
    <lineage>
        <taxon>Eukaryota</taxon>
        <taxon>Metazoa</taxon>
        <taxon>Ecdysozoa</taxon>
        <taxon>Arthropoda</taxon>
        <taxon>Hexapoda</taxon>
        <taxon>Insecta</taxon>
        <taxon>Pterygota</taxon>
        <taxon>Neoptera</taxon>
        <taxon>Endopterygota</taxon>
        <taxon>Hymenoptera</taxon>
        <taxon>Apocrita</taxon>
        <taxon>Aculeata</taxon>
        <taxon>Formicoidea</taxon>
        <taxon>Formicidae</taxon>
        <taxon>Ponerinae</taxon>
        <taxon>Ponerini</taxon>
        <taxon>Harpegnathos</taxon>
    </lineage>
</organism>
<dbReference type="Pfam" id="PF02037">
    <property type="entry name" value="SAP"/>
    <property type="match status" value="1"/>
</dbReference>
<sequence length="72" mass="8034">MLSQVLVTAFVATKITSKKYTVAQLRELFRGEDLTTGNKADLILRLREKAPGVLDEACQISDEETHTEEDVP</sequence>
<dbReference type="InterPro" id="IPR003034">
    <property type="entry name" value="SAP_dom"/>
</dbReference>
<protein>
    <recommendedName>
        <fullName evidence="1">SAP domain-containing protein</fullName>
    </recommendedName>
</protein>
<evidence type="ECO:0000313" key="3">
    <source>
        <dbReference type="Proteomes" id="UP000008237"/>
    </source>
</evidence>
<keyword evidence="3" id="KW-1185">Reference proteome</keyword>
<gene>
    <name evidence="2" type="ORF">EAI_06552</name>
</gene>
<dbReference type="InterPro" id="IPR036361">
    <property type="entry name" value="SAP_dom_sf"/>
</dbReference>
<dbReference type="InParanoid" id="E2BXI6"/>
<dbReference type="Gene3D" id="1.10.720.30">
    <property type="entry name" value="SAP domain"/>
    <property type="match status" value="1"/>
</dbReference>
<evidence type="ECO:0000259" key="1">
    <source>
        <dbReference type="Pfam" id="PF02037"/>
    </source>
</evidence>
<dbReference type="Proteomes" id="UP000008237">
    <property type="component" value="Unassembled WGS sequence"/>
</dbReference>
<reference evidence="2 3" key="1">
    <citation type="journal article" date="2010" name="Science">
        <title>Genomic comparison of the ants Camponotus floridanus and Harpegnathos saltator.</title>
        <authorList>
            <person name="Bonasio R."/>
            <person name="Zhang G."/>
            <person name="Ye C."/>
            <person name="Mutti N.S."/>
            <person name="Fang X."/>
            <person name="Qin N."/>
            <person name="Donahue G."/>
            <person name="Yang P."/>
            <person name="Li Q."/>
            <person name="Li C."/>
            <person name="Zhang P."/>
            <person name="Huang Z."/>
            <person name="Berger S.L."/>
            <person name="Reinberg D."/>
            <person name="Wang J."/>
            <person name="Liebig J."/>
        </authorList>
    </citation>
    <scope>NUCLEOTIDE SEQUENCE [LARGE SCALE GENOMIC DNA]</scope>
    <source>
        <strain evidence="2 3">R22 G/1</strain>
    </source>
</reference>
<dbReference type="EMBL" id="GL451256">
    <property type="protein sequence ID" value="EFN79595.1"/>
    <property type="molecule type" value="Genomic_DNA"/>
</dbReference>
<evidence type="ECO:0000313" key="2">
    <source>
        <dbReference type="EMBL" id="EFN79595.1"/>
    </source>
</evidence>
<name>E2BXI6_HARSA</name>
<feature type="domain" description="SAP" evidence="1">
    <location>
        <begin position="18"/>
        <end position="48"/>
    </location>
</feature>